<dbReference type="PROSITE" id="PS50234">
    <property type="entry name" value="VWFA"/>
    <property type="match status" value="1"/>
</dbReference>
<evidence type="ECO:0000256" key="1">
    <source>
        <dbReference type="PROSITE-ProRule" id="PRU00339"/>
    </source>
</evidence>
<dbReference type="KEGG" id="njp:NEJAP_3524"/>
<feature type="domain" description="VWFA" evidence="4">
    <location>
        <begin position="93"/>
        <end position="286"/>
    </location>
</feature>
<dbReference type="PROSITE" id="PS50005">
    <property type="entry name" value="TPR"/>
    <property type="match status" value="1"/>
</dbReference>
<dbReference type="InterPro" id="IPR050768">
    <property type="entry name" value="UPF0353/GerABKA_families"/>
</dbReference>
<feature type="compositionally biased region" description="Basic and acidic residues" evidence="2">
    <location>
        <begin position="565"/>
        <end position="574"/>
    </location>
</feature>
<dbReference type="PANTHER" id="PTHR22550">
    <property type="entry name" value="SPORE GERMINATION PROTEIN"/>
    <property type="match status" value="1"/>
</dbReference>
<feature type="transmembrane region" description="Helical" evidence="3">
    <location>
        <begin position="6"/>
        <end position="27"/>
    </location>
</feature>
<evidence type="ECO:0000313" key="6">
    <source>
        <dbReference type="Proteomes" id="UP000595332"/>
    </source>
</evidence>
<protein>
    <submittedName>
        <fullName evidence="5">Ca-activated chloride channel homolog</fullName>
    </submittedName>
</protein>
<feature type="compositionally biased region" description="Polar residues" evidence="2">
    <location>
        <begin position="535"/>
        <end position="544"/>
    </location>
</feature>
<feature type="compositionally biased region" description="Low complexity" evidence="2">
    <location>
        <begin position="498"/>
        <end position="520"/>
    </location>
</feature>
<feature type="transmembrane region" description="Helical" evidence="3">
    <location>
        <begin position="60"/>
        <end position="80"/>
    </location>
</feature>
<organism evidence="5 6">
    <name type="scientific">Neptunomonas japonica JAMM 1380</name>
    <dbReference type="NCBI Taxonomy" id="1441457"/>
    <lineage>
        <taxon>Bacteria</taxon>
        <taxon>Pseudomonadati</taxon>
        <taxon>Pseudomonadota</taxon>
        <taxon>Gammaproteobacteria</taxon>
        <taxon>Oceanospirillales</taxon>
        <taxon>Oceanospirillaceae</taxon>
        <taxon>Neptunomonas</taxon>
    </lineage>
</organism>
<name>A0A7R6PJQ4_9GAMM</name>
<dbReference type="SMART" id="SM00327">
    <property type="entry name" value="VWA"/>
    <property type="match status" value="1"/>
</dbReference>
<keyword evidence="3" id="KW-1133">Transmembrane helix</keyword>
<accession>A0A7R6PJQ4</accession>
<feature type="compositionally biased region" description="Basic and acidic residues" evidence="2">
    <location>
        <begin position="468"/>
        <end position="480"/>
    </location>
</feature>
<gene>
    <name evidence="5" type="ORF">NEJAP_3524</name>
</gene>
<dbReference type="Proteomes" id="UP000595332">
    <property type="component" value="Chromosome"/>
</dbReference>
<keyword evidence="3" id="KW-0472">Membrane</keyword>
<keyword evidence="1" id="KW-0802">TPR repeat</keyword>
<evidence type="ECO:0000259" key="4">
    <source>
        <dbReference type="PROSITE" id="PS50234"/>
    </source>
</evidence>
<dbReference type="InterPro" id="IPR002035">
    <property type="entry name" value="VWF_A"/>
</dbReference>
<dbReference type="PANTHER" id="PTHR22550:SF14">
    <property type="entry name" value="VWFA DOMAIN-CONTAINING PROTEIN"/>
    <property type="match status" value="1"/>
</dbReference>
<reference evidence="5 6" key="1">
    <citation type="journal article" date="2008" name="Int. J. Syst. Evol. Microbiol.">
        <title>Neptunomonas japonica sp. nov., an Osedax japonicus symbiont-like bacterium isolated from sediment adjacent to sperm whale carcasses off Kagoshima, Japan.</title>
        <authorList>
            <person name="Miyazaki M."/>
            <person name="Nogi Y."/>
            <person name="Fujiwara Y."/>
            <person name="Kawato M."/>
            <person name="Kubokawa K."/>
            <person name="Horikoshi K."/>
        </authorList>
    </citation>
    <scope>NUCLEOTIDE SEQUENCE [LARGE SCALE GENOMIC DNA]</scope>
    <source>
        <strain evidence="5 6">JAMM 1380</strain>
    </source>
</reference>
<dbReference type="Gene3D" id="3.40.50.410">
    <property type="entry name" value="von Willebrand factor, type A domain"/>
    <property type="match status" value="1"/>
</dbReference>
<dbReference type="Pfam" id="PF13519">
    <property type="entry name" value="VWA_2"/>
    <property type="match status" value="1"/>
</dbReference>
<dbReference type="SUPFAM" id="SSF53300">
    <property type="entry name" value="vWA-like"/>
    <property type="match status" value="1"/>
</dbReference>
<keyword evidence="3" id="KW-0812">Transmembrane</keyword>
<feature type="repeat" description="TPR" evidence="1">
    <location>
        <begin position="423"/>
        <end position="456"/>
    </location>
</feature>
<evidence type="ECO:0000313" key="5">
    <source>
        <dbReference type="EMBL" id="BBB31462.1"/>
    </source>
</evidence>
<dbReference type="SUPFAM" id="SSF48452">
    <property type="entry name" value="TPR-like"/>
    <property type="match status" value="1"/>
</dbReference>
<feature type="compositionally biased region" description="Low complexity" evidence="2">
    <location>
        <begin position="591"/>
        <end position="603"/>
    </location>
</feature>
<keyword evidence="6" id="KW-1185">Reference proteome</keyword>
<dbReference type="Pfam" id="PF00515">
    <property type="entry name" value="TPR_1"/>
    <property type="match status" value="1"/>
</dbReference>
<dbReference type="RefSeq" id="WP_201348528.1">
    <property type="nucleotide sequence ID" value="NZ_AP014546.1"/>
</dbReference>
<proteinExistence type="predicted"/>
<dbReference type="SMART" id="SM00028">
    <property type="entry name" value="TPR"/>
    <property type="match status" value="1"/>
</dbReference>
<evidence type="ECO:0000256" key="2">
    <source>
        <dbReference type="SAM" id="MobiDB-lite"/>
    </source>
</evidence>
<dbReference type="InterPro" id="IPR011990">
    <property type="entry name" value="TPR-like_helical_dom_sf"/>
</dbReference>
<evidence type="ECO:0000256" key="3">
    <source>
        <dbReference type="SAM" id="Phobius"/>
    </source>
</evidence>
<feature type="region of interest" description="Disordered" evidence="2">
    <location>
        <begin position="468"/>
        <end position="615"/>
    </location>
</feature>
<dbReference type="EMBL" id="AP014546">
    <property type="protein sequence ID" value="BBB31462.1"/>
    <property type="molecule type" value="Genomic_DNA"/>
</dbReference>
<dbReference type="AlphaFoldDB" id="A0A7R6PJQ4"/>
<sequence length="650" mass="70610">MLAAFHFQQPFWLLLLPLFAVLGYGWLRHKRNTSQYWSEVCDPALLPLLVKEGQARSSSAPALAVLVAVLLSVAAAQPVWKQQPVPAFKQGGAVVIALDLSASMNATDIKPSRLQRAHFKIEDLLGRLPDSQVALLVYAGDAFVVTPLTEDTGTILAQLPVMTPEIMPAQGSRADRALVKAGDILAQAGVRGGTVLLVSDEVSPAQIAAAASRLAQQGRSVSILAVGTAQGAPVPTQFGPMKDQQGQVILARTDMQQMREAASLGGGSAVQLVADESDLSTLIATFSTGQREEVKQGNEVERWVAEGPWFVLLALPLLLPLFRRGVASILLPALCFSALSLGGLGIAPNAEAGSELDVKEGAASSIWQDLWKTADQQAAQQYQAGDKAAAAQAFSDARWKQIAQYETQDYAAAIESLPEPETAADWYNRGNILAQQQRLDEAIAAYEQTLQRDPKHENATFNKQLLEKQKQQQKEQDKKQSKQGSKSNSEQDSEQKKQQNSSQQQGPSDQQDQQGQKNSSADNSSQGDQDEKNASAETPQQSESAQKDSPSETSDQTTEQAQDAEAAKAEEQQRAADYLKQQMDKVGPYDGQAASGNAQAQSAEPISESEQARQQLLNRIVDDPAGLWRRKFMYQYRQQAEQHLGEEKTW</sequence>
<dbReference type="InterPro" id="IPR036465">
    <property type="entry name" value="vWFA_dom_sf"/>
</dbReference>
<dbReference type="Gene3D" id="1.25.40.10">
    <property type="entry name" value="Tetratricopeptide repeat domain"/>
    <property type="match status" value="1"/>
</dbReference>
<dbReference type="InterPro" id="IPR019734">
    <property type="entry name" value="TPR_rpt"/>
</dbReference>